<evidence type="ECO:0000259" key="2">
    <source>
        <dbReference type="Pfam" id="PF07670"/>
    </source>
</evidence>
<feature type="transmembrane region" description="Helical" evidence="1">
    <location>
        <begin position="395"/>
        <end position="416"/>
    </location>
</feature>
<sequence>MAKKESYTSAQVMHFLIPSLIGALVFLLPIPMKGSLNTILGIVIDWGKAVLKPVLPGIAMVLVVISALVSLWATVAKPEKIVKDPFWGGLLIVKPFWLISRLLGAALYILIYFKIGPEVIWNMDNGGTPGILLAPALLVIFIVLAGVVPLLTDYGLMEYVGTYARPIMKPLFRLPGRAAVDCLASWVGSCSVAVVITTKVHDEGYYSDREASIITTAFSVISIAYIYVMADFVGLPNMYFQIMAAIYAVTFILALIMPRIWPLSSMPDTFSGKAGKRRVGDDIPEGYSLGDWALRLAVERSAKQTASMTIDSGVKTFVSLVVSTMPLVVSWGTIVLIIANNTPVFQILSAPFAWCLQLMKIPEAKEVAPAFILAYADQFLAAVVGSGRTAVAAKFMCACISGTGLIYMTEVGVLILQSSIPLSFWKLTGIYVIRAVLSVFLLAPFAWLFC</sequence>
<protein>
    <submittedName>
        <fullName evidence="3">Membrane protein</fullName>
    </submittedName>
</protein>
<dbReference type="InterPro" id="IPR011642">
    <property type="entry name" value="Gate_dom"/>
</dbReference>
<feature type="transmembrane region" description="Helical" evidence="1">
    <location>
        <begin position="317"/>
        <end position="339"/>
    </location>
</feature>
<dbReference type="STRING" id="2754.EH55_13480"/>
<feature type="transmembrane region" description="Helical" evidence="1">
    <location>
        <begin position="87"/>
        <end position="111"/>
    </location>
</feature>
<feature type="domain" description="Nucleoside transporter/FeoB GTPase Gate" evidence="2">
    <location>
        <begin position="137"/>
        <end position="234"/>
    </location>
</feature>
<evidence type="ECO:0000313" key="4">
    <source>
        <dbReference type="Proteomes" id="UP000027665"/>
    </source>
</evidence>
<keyword evidence="4" id="KW-1185">Reference proteome</keyword>
<dbReference type="EMBL" id="JMKI01000008">
    <property type="protein sequence ID" value="KEJ93001.1"/>
    <property type="molecule type" value="Genomic_DNA"/>
</dbReference>
<keyword evidence="1" id="KW-0812">Transmembrane</keyword>
<feature type="transmembrane region" description="Helical" evidence="1">
    <location>
        <begin position="428"/>
        <end position="449"/>
    </location>
</feature>
<dbReference type="RefSeq" id="WP_037974676.1">
    <property type="nucleotide sequence ID" value="NZ_JMKI01000008.1"/>
</dbReference>
<dbReference type="eggNOG" id="COG3314">
    <property type="taxonomic scope" value="Bacteria"/>
</dbReference>
<organism evidence="3 4">
    <name type="scientific">Synergistes jonesii</name>
    <dbReference type="NCBI Taxonomy" id="2754"/>
    <lineage>
        <taxon>Bacteria</taxon>
        <taxon>Thermotogati</taxon>
        <taxon>Synergistota</taxon>
        <taxon>Synergistia</taxon>
        <taxon>Synergistales</taxon>
        <taxon>Synergistaceae</taxon>
        <taxon>Synergistes</taxon>
    </lineage>
</organism>
<keyword evidence="1" id="KW-1133">Transmembrane helix</keyword>
<feature type="transmembrane region" description="Helical" evidence="1">
    <location>
        <begin position="211"/>
        <end position="230"/>
    </location>
</feature>
<dbReference type="GeneID" id="90982902"/>
<accession>A0A073IU62</accession>
<feature type="transmembrane region" description="Helical" evidence="1">
    <location>
        <begin position="131"/>
        <end position="157"/>
    </location>
</feature>
<keyword evidence="1" id="KW-0472">Membrane</keyword>
<evidence type="ECO:0000256" key="1">
    <source>
        <dbReference type="SAM" id="Phobius"/>
    </source>
</evidence>
<feature type="transmembrane region" description="Helical" evidence="1">
    <location>
        <begin position="178"/>
        <end position="196"/>
    </location>
</feature>
<dbReference type="OrthoDB" id="1633380at2"/>
<reference evidence="3 4" key="1">
    <citation type="submission" date="2014-04" db="EMBL/GenBank/DDBJ databases">
        <title>Draft Genome Sequence of Synergistes jonesii.</title>
        <authorList>
            <person name="Coil D.A."/>
            <person name="Eisen J.A."/>
            <person name="Holland-Moritz H.E."/>
        </authorList>
    </citation>
    <scope>NUCLEOTIDE SEQUENCE [LARGE SCALE GENOMIC DNA]</scope>
    <source>
        <strain evidence="3 4">78-1</strain>
    </source>
</reference>
<feature type="transmembrane region" description="Helical" evidence="1">
    <location>
        <begin position="12"/>
        <end position="30"/>
    </location>
</feature>
<comment type="caution">
    <text evidence="3">The sequence shown here is derived from an EMBL/GenBank/DDBJ whole genome shotgun (WGS) entry which is preliminary data.</text>
</comment>
<dbReference type="Pfam" id="PF07670">
    <property type="entry name" value="Gate"/>
    <property type="match status" value="1"/>
</dbReference>
<evidence type="ECO:0000313" key="3">
    <source>
        <dbReference type="EMBL" id="KEJ93001.1"/>
    </source>
</evidence>
<proteinExistence type="predicted"/>
<dbReference type="Proteomes" id="UP000027665">
    <property type="component" value="Unassembled WGS sequence"/>
</dbReference>
<dbReference type="AlphaFoldDB" id="A0A073IU62"/>
<gene>
    <name evidence="3" type="ORF">EH55_13480</name>
</gene>
<feature type="transmembrane region" description="Helical" evidence="1">
    <location>
        <begin position="54"/>
        <end position="75"/>
    </location>
</feature>
<feature type="transmembrane region" description="Helical" evidence="1">
    <location>
        <begin position="242"/>
        <end position="261"/>
    </location>
</feature>
<name>A0A073IU62_9BACT</name>